<protein>
    <recommendedName>
        <fullName evidence="3">PLAC8 family protein</fullName>
    </recommendedName>
</protein>
<sequence length="214" mass="23249">MSTPGNYQAISDAERGVNPPVPWADGCLDFFSDCEVCLWGCCPLGCYQSLFAWNATDAGTEDFHPALLRVCGLTVVVPNLLGFVASTAPSLGPAVQPLSTANQLLFAWYGMTHRQKMRRRHNIKGTDCGLCSCFSCLCEGDDEKIEDFCLYLCCAPCATCQETRHLRRWGITTRWRPKYPYDANGRVAGIGGGSYQAPPGQAMDVPVAPVAPGK</sequence>
<dbReference type="Pfam" id="PF04749">
    <property type="entry name" value="PLAC8"/>
    <property type="match status" value="1"/>
</dbReference>
<keyword evidence="2" id="KW-1185">Reference proteome</keyword>
<evidence type="ECO:0008006" key="3">
    <source>
        <dbReference type="Google" id="ProtNLM"/>
    </source>
</evidence>
<dbReference type="KEGG" id="mis:MICPUN_58247"/>
<evidence type="ECO:0000313" key="2">
    <source>
        <dbReference type="Proteomes" id="UP000002009"/>
    </source>
</evidence>
<dbReference type="OrthoDB" id="1045822at2759"/>
<accession>C1E530</accession>
<dbReference type="NCBIfam" id="TIGR01571">
    <property type="entry name" value="A_thal_Cys_rich"/>
    <property type="match status" value="1"/>
</dbReference>
<dbReference type="InterPro" id="IPR006461">
    <property type="entry name" value="PLAC_motif_containing"/>
</dbReference>
<dbReference type="Proteomes" id="UP000002009">
    <property type="component" value="Chromosome 4"/>
</dbReference>
<evidence type="ECO:0000313" key="1">
    <source>
        <dbReference type="EMBL" id="ACO63225.1"/>
    </source>
</evidence>
<dbReference type="EMBL" id="CP001325">
    <property type="protein sequence ID" value="ACO63225.1"/>
    <property type="molecule type" value="Genomic_DNA"/>
</dbReference>
<reference evidence="1 2" key="1">
    <citation type="journal article" date="2009" name="Science">
        <title>Green evolution and dynamic adaptations revealed by genomes of the marine picoeukaryotes Micromonas.</title>
        <authorList>
            <person name="Worden A.Z."/>
            <person name="Lee J.H."/>
            <person name="Mock T."/>
            <person name="Rouze P."/>
            <person name="Simmons M.P."/>
            <person name="Aerts A.L."/>
            <person name="Allen A.E."/>
            <person name="Cuvelier M.L."/>
            <person name="Derelle E."/>
            <person name="Everett M.V."/>
            <person name="Foulon E."/>
            <person name="Grimwood J."/>
            <person name="Gundlach H."/>
            <person name="Henrissat B."/>
            <person name="Napoli C."/>
            <person name="McDonald S.M."/>
            <person name="Parker M.S."/>
            <person name="Rombauts S."/>
            <person name="Salamov A."/>
            <person name="Von Dassow P."/>
            <person name="Badger J.H."/>
            <person name="Coutinho P.M."/>
            <person name="Demir E."/>
            <person name="Dubchak I."/>
            <person name="Gentemann C."/>
            <person name="Eikrem W."/>
            <person name="Gready J.E."/>
            <person name="John U."/>
            <person name="Lanier W."/>
            <person name="Lindquist E.A."/>
            <person name="Lucas S."/>
            <person name="Mayer K.F."/>
            <person name="Moreau H."/>
            <person name="Not F."/>
            <person name="Otillar R."/>
            <person name="Panaud O."/>
            <person name="Pangilinan J."/>
            <person name="Paulsen I."/>
            <person name="Piegu B."/>
            <person name="Poliakov A."/>
            <person name="Robbens S."/>
            <person name="Schmutz J."/>
            <person name="Toulza E."/>
            <person name="Wyss T."/>
            <person name="Zelensky A."/>
            <person name="Zhou K."/>
            <person name="Armbrust E.V."/>
            <person name="Bhattacharya D."/>
            <person name="Goodenough U.W."/>
            <person name="Van de Peer Y."/>
            <person name="Grigoriev I.V."/>
        </authorList>
    </citation>
    <scope>NUCLEOTIDE SEQUENCE [LARGE SCALE GENOMIC DNA]</scope>
    <source>
        <strain evidence="2">RCC299 / NOUM17</strain>
    </source>
</reference>
<dbReference type="PANTHER" id="PTHR15907">
    <property type="entry name" value="DUF614 FAMILY PROTEIN-RELATED"/>
    <property type="match status" value="1"/>
</dbReference>
<dbReference type="OMA" id="CCACACD"/>
<organism evidence="1 2">
    <name type="scientific">Micromonas commoda (strain RCC299 / NOUM17 / CCMP2709)</name>
    <name type="common">Picoplanktonic green alga</name>
    <dbReference type="NCBI Taxonomy" id="296587"/>
    <lineage>
        <taxon>Eukaryota</taxon>
        <taxon>Viridiplantae</taxon>
        <taxon>Chlorophyta</taxon>
        <taxon>Mamiellophyceae</taxon>
        <taxon>Mamiellales</taxon>
        <taxon>Mamiellaceae</taxon>
        <taxon>Micromonas</taxon>
    </lineage>
</organism>
<dbReference type="RefSeq" id="XP_002501967.1">
    <property type="nucleotide sequence ID" value="XM_002501921.1"/>
</dbReference>
<dbReference type="GeneID" id="8242849"/>
<gene>
    <name evidence="1" type="ORF">MICPUN_58247</name>
</gene>
<name>C1E530_MICCC</name>
<proteinExistence type="predicted"/>
<dbReference type="AlphaFoldDB" id="C1E530"/>
<dbReference type="InParanoid" id="C1E530"/>